<sequence>MGKNSKRINFLFPTAKTFRRDQSSRTAFLERKPFHLLVFAWQTSKPTLHPWLCRRRGRIVHQVKEGWIFRFTSSPPTPFRAKTLTKAGIQNPTIQ</sequence>
<protein>
    <submittedName>
        <fullName evidence="1">Uncharacterized protein</fullName>
    </submittedName>
</protein>
<comment type="caution">
    <text evidence="1">The sequence shown here is derived from an EMBL/GenBank/DDBJ whole genome shotgun (WGS) entry which is preliminary data.</text>
</comment>
<name>A0AAV4RI21_9ARAC</name>
<evidence type="ECO:0000313" key="2">
    <source>
        <dbReference type="Proteomes" id="UP001054837"/>
    </source>
</evidence>
<proteinExistence type="predicted"/>
<dbReference type="Proteomes" id="UP001054837">
    <property type="component" value="Unassembled WGS sequence"/>
</dbReference>
<dbReference type="AlphaFoldDB" id="A0AAV4RI21"/>
<reference evidence="1 2" key="1">
    <citation type="submission" date="2021-06" db="EMBL/GenBank/DDBJ databases">
        <title>Caerostris darwini draft genome.</title>
        <authorList>
            <person name="Kono N."/>
            <person name="Arakawa K."/>
        </authorList>
    </citation>
    <scope>NUCLEOTIDE SEQUENCE [LARGE SCALE GENOMIC DNA]</scope>
</reference>
<accession>A0AAV4RI21</accession>
<keyword evidence="2" id="KW-1185">Reference proteome</keyword>
<evidence type="ECO:0000313" key="1">
    <source>
        <dbReference type="EMBL" id="GIY21998.1"/>
    </source>
</evidence>
<gene>
    <name evidence="1" type="ORF">CDAR_440181</name>
</gene>
<dbReference type="EMBL" id="BPLQ01006375">
    <property type="protein sequence ID" value="GIY21998.1"/>
    <property type="molecule type" value="Genomic_DNA"/>
</dbReference>
<organism evidence="1 2">
    <name type="scientific">Caerostris darwini</name>
    <dbReference type="NCBI Taxonomy" id="1538125"/>
    <lineage>
        <taxon>Eukaryota</taxon>
        <taxon>Metazoa</taxon>
        <taxon>Ecdysozoa</taxon>
        <taxon>Arthropoda</taxon>
        <taxon>Chelicerata</taxon>
        <taxon>Arachnida</taxon>
        <taxon>Araneae</taxon>
        <taxon>Araneomorphae</taxon>
        <taxon>Entelegynae</taxon>
        <taxon>Araneoidea</taxon>
        <taxon>Araneidae</taxon>
        <taxon>Caerostris</taxon>
    </lineage>
</organism>